<reference evidence="10 11" key="1">
    <citation type="submission" date="2018-04" db="EMBL/GenBank/DDBJ databases">
        <authorList>
            <person name="Zhang X."/>
            <person name="Yuan J."/>
            <person name="Li F."/>
            <person name="Xiang J."/>
        </authorList>
    </citation>
    <scope>NUCLEOTIDE SEQUENCE [LARGE SCALE GENOMIC DNA]</scope>
    <source>
        <tissue evidence="10">Muscle</tissue>
    </source>
</reference>
<proteinExistence type="inferred from homology"/>
<keyword evidence="2" id="KW-0963">Cytoplasm</keyword>
<feature type="repeat" description="WD" evidence="8">
    <location>
        <begin position="252"/>
        <end position="285"/>
    </location>
</feature>
<dbReference type="InterPro" id="IPR036322">
    <property type="entry name" value="WD40_repeat_dom_sf"/>
</dbReference>
<protein>
    <recommendedName>
        <fullName evidence="7">tRNA (34-2'-O)-methyltransferase regulator WDR6</fullName>
    </recommendedName>
</protein>
<dbReference type="PANTHER" id="PTHR14344:SF3">
    <property type="entry name" value="WD REPEAT-CONTAINING PROTEIN 6"/>
    <property type="match status" value="1"/>
</dbReference>
<dbReference type="SUPFAM" id="SSF50978">
    <property type="entry name" value="WD40 repeat-like"/>
    <property type="match status" value="2"/>
</dbReference>
<feature type="region of interest" description="Disordered" evidence="9">
    <location>
        <begin position="891"/>
        <end position="932"/>
    </location>
</feature>
<dbReference type="PROSITE" id="PS50294">
    <property type="entry name" value="WD_REPEATS_REGION"/>
    <property type="match status" value="1"/>
</dbReference>
<keyword evidence="11" id="KW-1185">Reference proteome</keyword>
<dbReference type="GO" id="GO:0005737">
    <property type="term" value="C:cytoplasm"/>
    <property type="evidence" value="ECO:0007669"/>
    <property type="project" value="UniProtKB-SubCell"/>
</dbReference>
<name>A0A423TN75_PENVA</name>
<dbReference type="Pfam" id="PF00400">
    <property type="entry name" value="WD40"/>
    <property type="match status" value="3"/>
</dbReference>
<dbReference type="InterPro" id="IPR051973">
    <property type="entry name" value="tRNA_Anticodon_Mtase-Reg"/>
</dbReference>
<dbReference type="PROSITE" id="PS00678">
    <property type="entry name" value="WD_REPEATS_1"/>
    <property type="match status" value="1"/>
</dbReference>
<feature type="repeat" description="WD" evidence="8">
    <location>
        <begin position="1140"/>
        <end position="1172"/>
    </location>
</feature>
<feature type="compositionally biased region" description="Basic and acidic residues" evidence="9">
    <location>
        <begin position="900"/>
        <end position="923"/>
    </location>
</feature>
<dbReference type="PANTHER" id="PTHR14344">
    <property type="entry name" value="WD REPEAT PROTEIN"/>
    <property type="match status" value="1"/>
</dbReference>
<organism evidence="10 11">
    <name type="scientific">Penaeus vannamei</name>
    <name type="common">Whiteleg shrimp</name>
    <name type="synonym">Litopenaeus vannamei</name>
    <dbReference type="NCBI Taxonomy" id="6689"/>
    <lineage>
        <taxon>Eukaryota</taxon>
        <taxon>Metazoa</taxon>
        <taxon>Ecdysozoa</taxon>
        <taxon>Arthropoda</taxon>
        <taxon>Crustacea</taxon>
        <taxon>Multicrustacea</taxon>
        <taxon>Malacostraca</taxon>
        <taxon>Eumalacostraca</taxon>
        <taxon>Eucarida</taxon>
        <taxon>Decapoda</taxon>
        <taxon>Dendrobranchiata</taxon>
        <taxon>Penaeoidea</taxon>
        <taxon>Penaeidae</taxon>
        <taxon>Penaeus</taxon>
    </lineage>
</organism>
<keyword evidence="3 8" id="KW-0853">WD repeat</keyword>
<evidence type="ECO:0000256" key="4">
    <source>
        <dbReference type="ARBA" id="ARBA00022694"/>
    </source>
</evidence>
<comment type="similarity">
    <text evidence="6">Belongs to the WD repeat WDR6 family.</text>
</comment>
<dbReference type="Gene3D" id="2.130.10.10">
    <property type="entry name" value="YVTN repeat-like/Quinoprotein amine dehydrogenase"/>
    <property type="match status" value="4"/>
</dbReference>
<comment type="caution">
    <text evidence="10">The sequence shown here is derived from an EMBL/GenBank/DDBJ whole genome shotgun (WGS) entry which is preliminary data.</text>
</comment>
<evidence type="ECO:0000256" key="2">
    <source>
        <dbReference type="ARBA" id="ARBA00022490"/>
    </source>
</evidence>
<comment type="subcellular location">
    <subcellularLocation>
        <location evidence="1">Cytoplasm</location>
    </subcellularLocation>
</comment>
<gene>
    <name evidence="10" type="ORF">C7M84_003411</name>
</gene>
<dbReference type="PROSITE" id="PS50082">
    <property type="entry name" value="WD_REPEATS_2"/>
    <property type="match status" value="3"/>
</dbReference>
<accession>A0A423TN75</accession>
<dbReference type="InterPro" id="IPR015943">
    <property type="entry name" value="WD40/YVTN_repeat-like_dom_sf"/>
</dbReference>
<dbReference type="SMART" id="SM00320">
    <property type="entry name" value="WD40"/>
    <property type="match status" value="9"/>
</dbReference>
<keyword evidence="5" id="KW-0677">Repeat</keyword>
<dbReference type="SUPFAM" id="SSF50960">
    <property type="entry name" value="TolB, C-terminal domain"/>
    <property type="match status" value="1"/>
</dbReference>
<evidence type="ECO:0000313" key="10">
    <source>
        <dbReference type="EMBL" id="ROT77896.1"/>
    </source>
</evidence>
<dbReference type="AlphaFoldDB" id="A0A423TN75"/>
<evidence type="ECO:0000313" key="11">
    <source>
        <dbReference type="Proteomes" id="UP000283509"/>
    </source>
</evidence>
<feature type="repeat" description="WD" evidence="8">
    <location>
        <begin position="370"/>
        <end position="404"/>
    </location>
</feature>
<dbReference type="InterPro" id="IPR019775">
    <property type="entry name" value="WD40_repeat_CS"/>
</dbReference>
<reference evidence="10 11" key="2">
    <citation type="submission" date="2019-01" db="EMBL/GenBank/DDBJ databases">
        <title>The decoding of complex shrimp genome reveals the adaptation for benthos swimmer, frequently molting mechanism and breeding impact on genome.</title>
        <authorList>
            <person name="Sun Y."/>
            <person name="Gao Y."/>
            <person name="Yu Y."/>
        </authorList>
    </citation>
    <scope>NUCLEOTIDE SEQUENCE [LARGE SCALE GENOMIC DNA]</scope>
    <source>
        <tissue evidence="10">Muscle</tissue>
    </source>
</reference>
<dbReference type="Proteomes" id="UP000283509">
    <property type="component" value="Unassembled WGS sequence"/>
</dbReference>
<dbReference type="EMBL" id="QCYY01001461">
    <property type="protein sequence ID" value="ROT77896.1"/>
    <property type="molecule type" value="Genomic_DNA"/>
</dbReference>
<evidence type="ECO:0000256" key="5">
    <source>
        <dbReference type="ARBA" id="ARBA00022737"/>
    </source>
</evidence>
<evidence type="ECO:0000256" key="9">
    <source>
        <dbReference type="SAM" id="MobiDB-lite"/>
    </source>
</evidence>
<dbReference type="OrthoDB" id="5594999at2759"/>
<dbReference type="GO" id="GO:0030488">
    <property type="term" value="P:tRNA methylation"/>
    <property type="evidence" value="ECO:0007669"/>
    <property type="project" value="TreeGrafter"/>
</dbReference>
<sequence length="1213" mass="135543">MVSIKNVLLTTQITALEVKLDYVFLGEGQYLHIHHLNSGNRLATHKVFDAAVVHGINIRPVKNEESRHWVVGVWGQKSLALLLYKHLPGNEINSLIEERRFEDWIIDAVLEDNLSHIVLATAHNSLIRYKLQYSKDLEEQTYQGTFVESEGNCPAHEEKKDFVQWQNKSHLGFPAKTELLTWKNTRWKPDRCVLVKVDCTENCILYCGHIVLMAGNWESAVLLAGTVFSQVLIWGPWGCTDPRGRVAPMHCLSGHEGVLFSINFSAAQGLLTTTSDDRTLRMWSIIPKYPLSDTHSPPSIQVFNKEQVQRYWLDAEITEKHICYGHGARVWQSLILSSCVVSVGEDSKVCVWDQQGRLVSWWKAHDGSCVWNVAASEDEGQLVTGGGDGSVKTWSLNVTDSPKAEPLLNGPWCLTEKETPLIENEHSKVTDVSPQLLASGKDEGYKLEMLKNSEVFEDFDFEGAETIKRCTKNNSDQLPKANDFPRCVALVGVNQFLLAMDSGRLFQWHSEHATWTLVWDDPRMRKYVIMDTSSDQKKIAVGMLCGVVLIFRISNGNWEKHLEATLCQGKVFSLLWLGSDRILACGPDGDIVTWRLLEVQGSMVKERNHTLPPCKQRWVSAACIAPSTVPGGYGLICGDRAGSLHLYHQEDSVPRQSIRGIHGKNGVTSLVIHEGFIYSSGRDGCVRQLKLFDEGIQVLTVTRVSNVTWVAQVIFLQGRPLALCFHDVNLKLWNLAEDQAVVEVECGGGHRSWALHASRSEDKLVFFFVKDGIPCIFRTTLADKLMPMIKNPVNTRETMCLQTLFHVEGKTFFAMGGEDTTLRIHSVHGLESHRSLCVVRSHISNIRALCRIEWEGASNPAGLDRSVWLVSGGGRAQMKLWEVAPNYISQKNLPNAGSGHQEKVPVARSKEENTHQQEQHSQKDNTSVTCNSSREKMLSVGCREVTSHMIRTGSNKTWKSQELTFDPETRYMDANAFWITDKLAVIVLASSDGVLRVFVFSRCTEKLKLVCARACDHCLLKVVRVPIQTQHILASAGTDGRVVFWDMKSIVNWLYTPNVAVDNPPPSLELHQLAVVQSHQSGVNSLSINYHGKPTDVESYRSSLTLATGGDDNKLSVWDVIIDTSEDGLTKIAVDFLCCAIGHASQITGLEWISPNLLVSTSVDQRVIVWELCHTDTPGSATRTYLKATRSAYTGVPDVKVPYKTFSAQGFST</sequence>
<evidence type="ECO:0000256" key="8">
    <source>
        <dbReference type="PROSITE-ProRule" id="PRU00221"/>
    </source>
</evidence>
<evidence type="ECO:0000256" key="1">
    <source>
        <dbReference type="ARBA" id="ARBA00004496"/>
    </source>
</evidence>
<dbReference type="InterPro" id="IPR001680">
    <property type="entry name" value="WD40_rpt"/>
</dbReference>
<dbReference type="STRING" id="6689.A0A423TN75"/>
<evidence type="ECO:0000256" key="3">
    <source>
        <dbReference type="ARBA" id="ARBA00022574"/>
    </source>
</evidence>
<keyword evidence="4" id="KW-0819">tRNA processing</keyword>
<evidence type="ECO:0000256" key="6">
    <source>
        <dbReference type="ARBA" id="ARBA00038255"/>
    </source>
</evidence>
<evidence type="ECO:0000256" key="7">
    <source>
        <dbReference type="ARBA" id="ARBA00040154"/>
    </source>
</evidence>